<dbReference type="KEGG" id="acan:ACA1_309650"/>
<reference evidence="1 2" key="1">
    <citation type="journal article" date="2013" name="Genome Biol.">
        <title>Genome of Acanthamoeba castellanii highlights extensive lateral gene transfer and early evolution of tyrosine kinase signaling.</title>
        <authorList>
            <person name="Clarke M."/>
            <person name="Lohan A.J."/>
            <person name="Liu B."/>
            <person name="Lagkouvardos I."/>
            <person name="Roy S."/>
            <person name="Zafar N."/>
            <person name="Bertelli C."/>
            <person name="Schilde C."/>
            <person name="Kianianmomeni A."/>
            <person name="Burglin T.R."/>
            <person name="Frech C."/>
            <person name="Turcotte B."/>
            <person name="Kopec K.O."/>
            <person name="Synnott J.M."/>
            <person name="Choo C."/>
            <person name="Paponov I."/>
            <person name="Finkler A."/>
            <person name="Soon Heng Tan C."/>
            <person name="Hutchins A.P."/>
            <person name="Weinmeier T."/>
            <person name="Rattei T."/>
            <person name="Chu J.S."/>
            <person name="Gimenez G."/>
            <person name="Irimia M."/>
            <person name="Rigden D.J."/>
            <person name="Fitzpatrick D.A."/>
            <person name="Lorenzo-Morales J."/>
            <person name="Bateman A."/>
            <person name="Chiu C.H."/>
            <person name="Tang P."/>
            <person name="Hegemann P."/>
            <person name="Fromm H."/>
            <person name="Raoult D."/>
            <person name="Greub G."/>
            <person name="Miranda-Saavedra D."/>
            <person name="Chen N."/>
            <person name="Nash P."/>
            <person name="Ginger M.L."/>
            <person name="Horn M."/>
            <person name="Schaap P."/>
            <person name="Caler L."/>
            <person name="Loftus B."/>
        </authorList>
    </citation>
    <scope>NUCLEOTIDE SEQUENCE [LARGE SCALE GENOMIC DNA]</scope>
    <source>
        <strain evidence="1 2">Neff</strain>
    </source>
</reference>
<gene>
    <name evidence="1" type="ORF">ACA1_309650</name>
</gene>
<organism evidence="1 2">
    <name type="scientific">Acanthamoeba castellanii (strain ATCC 30010 / Neff)</name>
    <dbReference type="NCBI Taxonomy" id="1257118"/>
    <lineage>
        <taxon>Eukaryota</taxon>
        <taxon>Amoebozoa</taxon>
        <taxon>Discosea</taxon>
        <taxon>Longamoebia</taxon>
        <taxon>Centramoebida</taxon>
        <taxon>Acanthamoebidae</taxon>
        <taxon>Acanthamoeba</taxon>
    </lineage>
</organism>
<protein>
    <submittedName>
        <fullName evidence="1">Uncharacterized protein</fullName>
    </submittedName>
</protein>
<dbReference type="Proteomes" id="UP000011083">
    <property type="component" value="Unassembled WGS sequence"/>
</dbReference>
<dbReference type="VEuPathDB" id="AmoebaDB:ACA1_309650"/>
<dbReference type="GeneID" id="14913088"/>
<accession>L8GK65</accession>
<evidence type="ECO:0000313" key="2">
    <source>
        <dbReference type="Proteomes" id="UP000011083"/>
    </source>
</evidence>
<dbReference type="EMBL" id="KB008105">
    <property type="protein sequence ID" value="ELR12576.1"/>
    <property type="molecule type" value="Genomic_DNA"/>
</dbReference>
<dbReference type="AlphaFoldDB" id="L8GK65"/>
<dbReference type="RefSeq" id="XP_004334589.1">
    <property type="nucleotide sequence ID" value="XM_004334541.1"/>
</dbReference>
<keyword evidence="2" id="KW-1185">Reference proteome</keyword>
<name>L8GK65_ACACF</name>
<proteinExistence type="predicted"/>
<evidence type="ECO:0000313" key="1">
    <source>
        <dbReference type="EMBL" id="ELR12576.1"/>
    </source>
</evidence>
<sequence length="396" mass="44053">MEEEVEFIYEMLHSHSPTCERVWLPKGPPKFAQPRDGVAALKQRLGHERVSIINPFTLTQERQTTCSGLYYAYIHPEGSSPPALWEMLLRGAHVMATERNSPETAKRLYKRVVDLQQKSDNADFLYSLYRHLQTVPSLDLDRDFHDVVTRCRSFDIIDQAFRQRRAQRQARLLAWSAPPPPTASGSGSGMSLLDLLRMLPPPFTPADLLPLGSLVAMARTSREWYAYVAGSQLPLLQRRAMNDEALAPMKWSYSHSYEGPTEDVWATCSLTYSSSLSTASTSTTNSEASSLFPIIECPPLLSPAAAVEALLGSWRLSTIFDPACPSDTIKRCLRLLSGTAVAAATYSKKEIGFPTQSDNHMICLYLPADDATDASPSAGMEVVCEVGWGVHTPYWY</sequence>